<sequence>MPYTISMTIQNISSISRKAQQVHVRTLVFGTDIKTTLQLPIDNEILIISHKGSSCSAVCSSCCICADTAGAASDVAAPRSHAHTRLDAPLNGPRPVTCKSAQLGKARHLSLNTFIIQATRTKKKVEIVLYGYLLQVVYAQMVELCVGLPVREAERERQVQRVSLQRRRRATRARHAHRADAANNNDDFRVHDGSHFMHEGSVERRQLQYFATALQQRAANVDEDHVHHLVAVLGQSVDHTAGEHDLVYSYMRGLNQEIPVGFHERWVAAHDLGDAGGLPQHQRQVQLQLLPQQRVQGQRHCRRQRQYFIMCELNARIDE</sequence>
<evidence type="ECO:0000256" key="1">
    <source>
        <dbReference type="SAM" id="MobiDB-lite"/>
    </source>
</evidence>
<protein>
    <submittedName>
        <fullName evidence="2">SFRICE_006595</fullName>
    </submittedName>
</protein>
<evidence type="ECO:0000313" key="2">
    <source>
        <dbReference type="EMBL" id="SOQ40559.1"/>
    </source>
</evidence>
<feature type="compositionally biased region" description="Basic residues" evidence="1">
    <location>
        <begin position="166"/>
        <end position="177"/>
    </location>
</feature>
<proteinExistence type="predicted"/>
<organism evidence="2">
    <name type="scientific">Spodoptera frugiperda</name>
    <name type="common">Fall armyworm</name>
    <dbReference type="NCBI Taxonomy" id="7108"/>
    <lineage>
        <taxon>Eukaryota</taxon>
        <taxon>Metazoa</taxon>
        <taxon>Ecdysozoa</taxon>
        <taxon>Arthropoda</taxon>
        <taxon>Hexapoda</taxon>
        <taxon>Insecta</taxon>
        <taxon>Pterygota</taxon>
        <taxon>Neoptera</taxon>
        <taxon>Endopterygota</taxon>
        <taxon>Lepidoptera</taxon>
        <taxon>Glossata</taxon>
        <taxon>Ditrysia</taxon>
        <taxon>Noctuoidea</taxon>
        <taxon>Noctuidae</taxon>
        <taxon>Amphipyrinae</taxon>
        <taxon>Spodoptera</taxon>
    </lineage>
</organism>
<accession>A0A2H1VI97</accession>
<reference evidence="2" key="1">
    <citation type="submission" date="2016-07" db="EMBL/GenBank/DDBJ databases">
        <authorList>
            <person name="Bretaudeau A."/>
        </authorList>
    </citation>
    <scope>NUCLEOTIDE SEQUENCE</scope>
    <source>
        <strain evidence="2">Rice</strain>
        <tissue evidence="2">Whole body</tissue>
    </source>
</reference>
<dbReference type="AlphaFoldDB" id="A0A2H1VI97"/>
<feature type="region of interest" description="Disordered" evidence="1">
    <location>
        <begin position="166"/>
        <end position="190"/>
    </location>
</feature>
<dbReference type="EMBL" id="ODYU01002711">
    <property type="protein sequence ID" value="SOQ40559.1"/>
    <property type="molecule type" value="Genomic_DNA"/>
</dbReference>
<name>A0A2H1VI97_SPOFR</name>
<gene>
    <name evidence="2" type="ORF">SFRICE_006595</name>
</gene>